<comment type="caution">
    <text evidence="2">The sequence shown here is derived from an EMBL/GenBank/DDBJ whole genome shotgun (WGS) entry which is preliminary data.</text>
</comment>
<dbReference type="EMBL" id="LLZH01000301">
    <property type="protein sequence ID" value="KUL27181.1"/>
    <property type="molecule type" value="Genomic_DNA"/>
</dbReference>
<reference evidence="2 3" key="1">
    <citation type="submission" date="2015-10" db="EMBL/GenBank/DDBJ databases">
        <authorList>
            <person name="Gilbert D.G."/>
        </authorList>
    </citation>
    <scope>NUCLEOTIDE SEQUENCE [LARGE SCALE GENOMIC DNA]</scope>
    <source>
        <strain evidence="2 3">NRRL B-16712</strain>
    </source>
</reference>
<evidence type="ECO:0000313" key="3">
    <source>
        <dbReference type="Proteomes" id="UP000053244"/>
    </source>
</evidence>
<dbReference type="CDD" id="cd00093">
    <property type="entry name" value="HTH_XRE"/>
    <property type="match status" value="1"/>
</dbReference>
<dbReference type="GO" id="GO:0003677">
    <property type="term" value="F:DNA binding"/>
    <property type="evidence" value="ECO:0007669"/>
    <property type="project" value="InterPro"/>
</dbReference>
<protein>
    <recommendedName>
        <fullName evidence="1">HTH cro/C1-type domain-containing protein</fullName>
    </recommendedName>
</protein>
<organism evidence="2 3">
    <name type="scientific">Actinoplanes awajinensis subsp. mycoplanecinus</name>
    <dbReference type="NCBI Taxonomy" id="135947"/>
    <lineage>
        <taxon>Bacteria</taxon>
        <taxon>Bacillati</taxon>
        <taxon>Actinomycetota</taxon>
        <taxon>Actinomycetes</taxon>
        <taxon>Micromonosporales</taxon>
        <taxon>Micromonosporaceae</taxon>
        <taxon>Actinoplanes</taxon>
    </lineage>
</organism>
<accession>A0A101JHY9</accession>
<dbReference type="RefSeq" id="WP_067701045.1">
    <property type="nucleotide sequence ID" value="NZ_LLZH01000301.1"/>
</dbReference>
<evidence type="ECO:0000313" key="2">
    <source>
        <dbReference type="EMBL" id="KUL27181.1"/>
    </source>
</evidence>
<dbReference type="Pfam" id="PF13560">
    <property type="entry name" value="HTH_31"/>
    <property type="match status" value="1"/>
</dbReference>
<keyword evidence="3" id="KW-1185">Reference proteome</keyword>
<evidence type="ECO:0000259" key="1">
    <source>
        <dbReference type="PROSITE" id="PS50943"/>
    </source>
</evidence>
<name>A0A101JHY9_9ACTN</name>
<sequence>MSDVFGSLGDVGRLSIGAALRFARLRAGLTGADLAKRAGMSQAKVSRLETGKSPADPVDVRTLAQAMGLPADEAEALESLATQTYERMTDWRAEPRGLPQRQDEVGQLERQSSEIRVFNPSVIPGLLQTSSYARAVITTLASMLAPESAGQDAGKNLVTTVSRRMSRQEILASATKRFHFVITESVLGAGVGTPEDMIGQLQQIRYLTGLPNVSLKILPARSFVTVAPMHSFELLDRRAVIIDLFNTSMTAQSRSDIRLYHDLFERFDLAATADVDALLDEYTEYYRRQVAV</sequence>
<dbReference type="SMART" id="SM00530">
    <property type="entry name" value="HTH_XRE"/>
    <property type="match status" value="1"/>
</dbReference>
<dbReference type="Proteomes" id="UP000053244">
    <property type="component" value="Unassembled WGS sequence"/>
</dbReference>
<dbReference type="InterPro" id="IPR043917">
    <property type="entry name" value="DUF5753"/>
</dbReference>
<dbReference type="InterPro" id="IPR001387">
    <property type="entry name" value="Cro/C1-type_HTH"/>
</dbReference>
<dbReference type="SUPFAM" id="SSF47413">
    <property type="entry name" value="lambda repressor-like DNA-binding domains"/>
    <property type="match status" value="1"/>
</dbReference>
<dbReference type="PROSITE" id="PS50943">
    <property type="entry name" value="HTH_CROC1"/>
    <property type="match status" value="1"/>
</dbReference>
<feature type="domain" description="HTH cro/C1-type" evidence="1">
    <location>
        <begin position="20"/>
        <end position="74"/>
    </location>
</feature>
<dbReference type="Pfam" id="PF19054">
    <property type="entry name" value="DUF5753"/>
    <property type="match status" value="1"/>
</dbReference>
<gene>
    <name evidence="2" type="ORF">ADL15_36400</name>
</gene>
<proteinExistence type="predicted"/>
<dbReference type="AlphaFoldDB" id="A0A101JHY9"/>
<dbReference type="Gene3D" id="1.10.260.40">
    <property type="entry name" value="lambda repressor-like DNA-binding domains"/>
    <property type="match status" value="1"/>
</dbReference>
<dbReference type="OrthoDB" id="4966777at2"/>
<dbReference type="InterPro" id="IPR010982">
    <property type="entry name" value="Lambda_DNA-bd_dom_sf"/>
</dbReference>